<feature type="chain" id="PRO_5047147107" evidence="2">
    <location>
        <begin position="24"/>
        <end position="721"/>
    </location>
</feature>
<name>A0ABW1QW00_9ACTN</name>
<dbReference type="Gene3D" id="2.60.40.2700">
    <property type="match status" value="3"/>
</dbReference>
<sequence length="721" mass="75299">MVSVMLTAALGVGAAGLTPAGQAATTSVGASAVDPFDRASVVSALQNEWIASQELINSSTWNGDAATCKAGSTPAAVQLAAAKQINFVRGLVGAMPVALDSSNAEQQAGALLVHVNKSTHHSQPQSAKCWTTTGNNGLGASLLARNIHPDSAIGAFLDDAGSGNENVGHRRFLLDRNLGSVAVGVAGEGWAVRPDILGRPDANQPGYNPISAWPNPGYAPQAVYPASSNRWSLTTAIGAGEVSLARATVKVTKLFGHMVSSKDTLMGITIEEQTGSSLVFLTQGYGSSSGHAGRDVTFRVEVSNLYDDYGKRVPDYVYTTTSFDPTRALTDWTLKPQLNGRPEVNKPYAVIAGQNSALAAAPHNFVTYDWLVDQNIVGQGASFTPAVEHAGKKLSVRATIRDINGYTLAAATVNAPYAIYQEKAPTSLNPPTIAGVGMAGQTLTATPGTWSGTLTNTTYQWFRGGAPIPGATAATYKVKTTDSESQIRVQVVGHGIEGFTTAAMSEAINIGRDEEAYKNPEVINLPVITGTAQVNQTLKVSSGTWTNAGSFEYQWLRNGTDIPGATGTSRKLTADDVNATITVRVTARSLGGYTIATTAAVGPVASIPVVTPPPATPEPPAPTPPPAPPKAKAIKLTGKAKISGTVKSGKVLTAKKPKVNVSDAKVTYRWYRAGKAISGATKAKYKLTKKDVKKQIKVKLVFTKTGYTKASSTSAAVKPKK</sequence>
<reference evidence="4" key="1">
    <citation type="journal article" date="2019" name="Int. J. Syst. Evol. Microbiol.">
        <title>The Global Catalogue of Microorganisms (GCM) 10K type strain sequencing project: providing services to taxonomists for standard genome sequencing and annotation.</title>
        <authorList>
            <consortium name="The Broad Institute Genomics Platform"/>
            <consortium name="The Broad Institute Genome Sequencing Center for Infectious Disease"/>
            <person name="Wu L."/>
            <person name="Ma J."/>
        </authorList>
    </citation>
    <scope>NUCLEOTIDE SEQUENCE [LARGE SCALE GENOMIC DNA]</scope>
    <source>
        <strain evidence="4">DFY28</strain>
    </source>
</reference>
<dbReference type="Proteomes" id="UP001596098">
    <property type="component" value="Unassembled WGS sequence"/>
</dbReference>
<gene>
    <name evidence="3" type="ORF">ACFPWU_02600</name>
</gene>
<dbReference type="RefSeq" id="WP_164878648.1">
    <property type="nucleotide sequence ID" value="NZ_CP034929.1"/>
</dbReference>
<evidence type="ECO:0000313" key="3">
    <source>
        <dbReference type="EMBL" id="MFC6152553.1"/>
    </source>
</evidence>
<feature type="compositionally biased region" description="Pro residues" evidence="1">
    <location>
        <begin position="611"/>
        <end position="629"/>
    </location>
</feature>
<proteinExistence type="predicted"/>
<feature type="region of interest" description="Disordered" evidence="1">
    <location>
        <begin position="611"/>
        <end position="632"/>
    </location>
</feature>
<protein>
    <submittedName>
        <fullName evidence="3">CAP domain-containing protein</fullName>
    </submittedName>
</protein>
<evidence type="ECO:0000313" key="4">
    <source>
        <dbReference type="Proteomes" id="UP001596098"/>
    </source>
</evidence>
<evidence type="ECO:0000256" key="2">
    <source>
        <dbReference type="SAM" id="SignalP"/>
    </source>
</evidence>
<keyword evidence="4" id="KW-1185">Reference proteome</keyword>
<dbReference type="EMBL" id="JBHSQI010000002">
    <property type="protein sequence ID" value="MFC6152553.1"/>
    <property type="molecule type" value="Genomic_DNA"/>
</dbReference>
<organism evidence="3 4">
    <name type="scientific">Nocardioides yefusunii</name>
    <dbReference type="NCBI Taxonomy" id="2500546"/>
    <lineage>
        <taxon>Bacteria</taxon>
        <taxon>Bacillati</taxon>
        <taxon>Actinomycetota</taxon>
        <taxon>Actinomycetes</taxon>
        <taxon>Propionibacteriales</taxon>
        <taxon>Nocardioidaceae</taxon>
        <taxon>Nocardioides</taxon>
    </lineage>
</organism>
<feature type="signal peptide" evidence="2">
    <location>
        <begin position="1"/>
        <end position="23"/>
    </location>
</feature>
<accession>A0ABW1QW00</accession>
<comment type="caution">
    <text evidence="3">The sequence shown here is derived from an EMBL/GenBank/DDBJ whole genome shotgun (WGS) entry which is preliminary data.</text>
</comment>
<keyword evidence="2" id="KW-0732">Signal</keyword>
<evidence type="ECO:0000256" key="1">
    <source>
        <dbReference type="SAM" id="MobiDB-lite"/>
    </source>
</evidence>